<proteinExistence type="predicted"/>
<evidence type="ECO:0000256" key="1">
    <source>
        <dbReference type="SAM" id="Phobius"/>
    </source>
</evidence>
<organism evidence="2 3">
    <name type="scientific">Candidatus Schekmanbacteria bacterium RBG_16_38_11</name>
    <dbReference type="NCBI Taxonomy" id="1817880"/>
    <lineage>
        <taxon>Bacteria</taxon>
        <taxon>Candidatus Schekmaniibacteriota</taxon>
    </lineage>
</organism>
<sequence length="382" mass="44526">MARNGVPKRDFFRVLLAILDFFSMDKDKKYFPKSLKRFLVFTAYGLGVLLLLMSVAAYWLVAPYTEPEPTSRFVSKDTDGFISVKFDPAEPGLSEFVSSISLELLKSQKSPLKDANLPPSFVRSLESDEEKENIKLFLPYEIGYLFSFKKNDEKPSQITVINLRYFKNFFKIFIKSFIQAKPELVNLSGENPEKTLFLFPVFQNEKNGKSENSLTFYGNDIIYLTTKKFFETAVEAYMENKTPFYEKPELRDMYNRLILAEDITFLADNREYSLSRFIDLKTKGSIPRDFFDEIDILAGNADVRRGDLITGIVYLNLKKDYDEKKFREEMYQLKARLEEVFNLRIEFQLEKPAVQDYYILKFECRGLTKLVVQGINGGYFLS</sequence>
<dbReference type="AlphaFoldDB" id="A0A1F7S3A6"/>
<keyword evidence="1" id="KW-1133">Transmembrane helix</keyword>
<keyword evidence="1" id="KW-0472">Membrane</keyword>
<gene>
    <name evidence="2" type="ORF">A2149_08890</name>
</gene>
<dbReference type="EMBL" id="MGDF01000007">
    <property type="protein sequence ID" value="OGL47577.1"/>
    <property type="molecule type" value="Genomic_DNA"/>
</dbReference>
<dbReference type="Proteomes" id="UP000178435">
    <property type="component" value="Unassembled WGS sequence"/>
</dbReference>
<evidence type="ECO:0000313" key="3">
    <source>
        <dbReference type="Proteomes" id="UP000178435"/>
    </source>
</evidence>
<feature type="transmembrane region" description="Helical" evidence="1">
    <location>
        <begin position="38"/>
        <end position="61"/>
    </location>
</feature>
<keyword evidence="1" id="KW-0812">Transmembrane</keyword>
<comment type="caution">
    <text evidence="2">The sequence shown here is derived from an EMBL/GenBank/DDBJ whole genome shotgun (WGS) entry which is preliminary data.</text>
</comment>
<reference evidence="2 3" key="1">
    <citation type="journal article" date="2016" name="Nat. Commun.">
        <title>Thousands of microbial genomes shed light on interconnected biogeochemical processes in an aquifer system.</title>
        <authorList>
            <person name="Anantharaman K."/>
            <person name="Brown C.T."/>
            <person name="Hug L.A."/>
            <person name="Sharon I."/>
            <person name="Castelle C.J."/>
            <person name="Probst A.J."/>
            <person name="Thomas B.C."/>
            <person name="Singh A."/>
            <person name="Wilkins M.J."/>
            <person name="Karaoz U."/>
            <person name="Brodie E.L."/>
            <person name="Williams K.H."/>
            <person name="Hubbard S.S."/>
            <person name="Banfield J.F."/>
        </authorList>
    </citation>
    <scope>NUCLEOTIDE SEQUENCE [LARGE SCALE GENOMIC DNA]</scope>
</reference>
<name>A0A1F7S3A6_9BACT</name>
<accession>A0A1F7S3A6</accession>
<evidence type="ECO:0000313" key="2">
    <source>
        <dbReference type="EMBL" id="OGL47577.1"/>
    </source>
</evidence>
<protein>
    <submittedName>
        <fullName evidence="2">Uncharacterized protein</fullName>
    </submittedName>
</protein>